<comment type="caution">
    <text evidence="1">The sequence shown here is derived from an EMBL/GenBank/DDBJ whole genome shotgun (WGS) entry which is preliminary data.</text>
</comment>
<dbReference type="Proteomes" id="UP001060085">
    <property type="component" value="Linkage Group LG05"/>
</dbReference>
<keyword evidence="2" id="KW-1185">Reference proteome</keyword>
<accession>A0ACC0AQI2</accession>
<reference evidence="2" key="1">
    <citation type="journal article" date="2023" name="Nat. Plants">
        <title>Single-cell RNA sequencing provides a high-resolution roadmap for understanding the multicellular compartmentation of specialized metabolism.</title>
        <authorList>
            <person name="Sun S."/>
            <person name="Shen X."/>
            <person name="Li Y."/>
            <person name="Li Y."/>
            <person name="Wang S."/>
            <person name="Li R."/>
            <person name="Zhang H."/>
            <person name="Shen G."/>
            <person name="Guo B."/>
            <person name="Wei J."/>
            <person name="Xu J."/>
            <person name="St-Pierre B."/>
            <person name="Chen S."/>
            <person name="Sun C."/>
        </authorList>
    </citation>
    <scope>NUCLEOTIDE SEQUENCE [LARGE SCALE GENOMIC DNA]</scope>
</reference>
<name>A0ACC0AQI2_CATRO</name>
<gene>
    <name evidence="1" type="ORF">M9H77_22453</name>
</gene>
<evidence type="ECO:0000313" key="1">
    <source>
        <dbReference type="EMBL" id="KAI5663130.1"/>
    </source>
</evidence>
<proteinExistence type="predicted"/>
<protein>
    <submittedName>
        <fullName evidence="1">Uncharacterized protein</fullName>
    </submittedName>
</protein>
<organism evidence="1 2">
    <name type="scientific">Catharanthus roseus</name>
    <name type="common">Madagascar periwinkle</name>
    <name type="synonym">Vinca rosea</name>
    <dbReference type="NCBI Taxonomy" id="4058"/>
    <lineage>
        <taxon>Eukaryota</taxon>
        <taxon>Viridiplantae</taxon>
        <taxon>Streptophyta</taxon>
        <taxon>Embryophyta</taxon>
        <taxon>Tracheophyta</taxon>
        <taxon>Spermatophyta</taxon>
        <taxon>Magnoliopsida</taxon>
        <taxon>eudicotyledons</taxon>
        <taxon>Gunneridae</taxon>
        <taxon>Pentapetalae</taxon>
        <taxon>asterids</taxon>
        <taxon>lamiids</taxon>
        <taxon>Gentianales</taxon>
        <taxon>Apocynaceae</taxon>
        <taxon>Rauvolfioideae</taxon>
        <taxon>Vinceae</taxon>
        <taxon>Catharanthinae</taxon>
        <taxon>Catharanthus</taxon>
    </lineage>
</organism>
<evidence type="ECO:0000313" key="2">
    <source>
        <dbReference type="Proteomes" id="UP001060085"/>
    </source>
</evidence>
<dbReference type="EMBL" id="CM044705">
    <property type="protein sequence ID" value="KAI5663130.1"/>
    <property type="molecule type" value="Genomic_DNA"/>
</dbReference>
<sequence length="176" mass="19716">MKKIEVLFDKDGEPIGENAASFSEFLRTQVGSGKDISIDIIDWCLVPEDNKLELLNVVKLKSEKNKQIRACNKMSHWVGKKSFARILKELVRTSAMLKSFNDPTETAAKGYLVSMDLGKQVVGLPLGPNFYEVNMQVAVVRDEYLLLPLDLFDTIGDALGISIAWPKKLVVREPFS</sequence>